<feature type="region of interest" description="Disordered" evidence="1">
    <location>
        <begin position="1"/>
        <end position="87"/>
    </location>
</feature>
<accession>A0A918BHP0</accession>
<organism evidence="2 3">
    <name type="scientific">Streptomyces ruber</name>
    <dbReference type="NCBI Taxonomy" id="83378"/>
    <lineage>
        <taxon>Bacteria</taxon>
        <taxon>Bacillati</taxon>
        <taxon>Actinomycetota</taxon>
        <taxon>Actinomycetes</taxon>
        <taxon>Kitasatosporales</taxon>
        <taxon>Streptomycetaceae</taxon>
        <taxon>Streptomyces</taxon>
    </lineage>
</organism>
<name>A0A918BHP0_9ACTN</name>
<protein>
    <submittedName>
        <fullName evidence="2">Uncharacterized protein</fullName>
    </submittedName>
</protein>
<comment type="caution">
    <text evidence="2">The sequence shown here is derived from an EMBL/GenBank/DDBJ whole genome shotgun (WGS) entry which is preliminary data.</text>
</comment>
<sequence>MRRETGWTPGPPGSVELPARATDGTGRTQPERSAHNTQGRLFDAVVRHPATAGRDPGCTLLRPPGPSAAAPGRRRPCARRPAAARPP</sequence>
<proteinExistence type="predicted"/>
<evidence type="ECO:0000313" key="2">
    <source>
        <dbReference type="EMBL" id="GGQ69656.1"/>
    </source>
</evidence>
<reference evidence="2" key="2">
    <citation type="submission" date="2020-09" db="EMBL/GenBank/DDBJ databases">
        <authorList>
            <person name="Sun Q."/>
            <person name="Ohkuma M."/>
        </authorList>
    </citation>
    <scope>NUCLEOTIDE SEQUENCE</scope>
    <source>
        <strain evidence="2">JCM 3131</strain>
    </source>
</reference>
<keyword evidence="3" id="KW-1185">Reference proteome</keyword>
<evidence type="ECO:0000313" key="3">
    <source>
        <dbReference type="Proteomes" id="UP000620156"/>
    </source>
</evidence>
<gene>
    <name evidence="2" type="ORF">GCM10010145_44320</name>
</gene>
<dbReference type="AlphaFoldDB" id="A0A918BHP0"/>
<reference evidence="2" key="1">
    <citation type="journal article" date="2014" name="Int. J. Syst. Evol. Microbiol.">
        <title>Complete genome sequence of Corynebacterium casei LMG S-19264T (=DSM 44701T), isolated from a smear-ripened cheese.</title>
        <authorList>
            <consortium name="US DOE Joint Genome Institute (JGI-PGF)"/>
            <person name="Walter F."/>
            <person name="Albersmeier A."/>
            <person name="Kalinowski J."/>
            <person name="Ruckert C."/>
        </authorList>
    </citation>
    <scope>NUCLEOTIDE SEQUENCE</scope>
    <source>
        <strain evidence="2">JCM 3131</strain>
    </source>
</reference>
<dbReference type="EMBL" id="BMQK01000010">
    <property type="protein sequence ID" value="GGQ69656.1"/>
    <property type="molecule type" value="Genomic_DNA"/>
</dbReference>
<evidence type="ECO:0000256" key="1">
    <source>
        <dbReference type="SAM" id="MobiDB-lite"/>
    </source>
</evidence>
<dbReference type="Proteomes" id="UP000620156">
    <property type="component" value="Unassembled WGS sequence"/>
</dbReference>